<reference evidence="4 5" key="1">
    <citation type="submission" date="2024-11" db="EMBL/GenBank/DDBJ databases">
        <title>Adaptive evolution of stress response genes in parasites aligns with host niche diversity.</title>
        <authorList>
            <person name="Hahn C."/>
            <person name="Resl P."/>
        </authorList>
    </citation>
    <scope>NUCLEOTIDE SEQUENCE [LARGE SCALE GENOMIC DNA]</scope>
    <source>
        <strain evidence="4">EGGRZ-B1_66</strain>
        <tissue evidence="4">Body</tissue>
    </source>
</reference>
<dbReference type="PANTHER" id="PTHR32083">
    <property type="entry name" value="CILIA AND FLAGELLA-ASSOCIATED PROTEIN 58-RELATED"/>
    <property type="match status" value="1"/>
</dbReference>
<feature type="coiled-coil region" evidence="2">
    <location>
        <begin position="909"/>
        <end position="966"/>
    </location>
</feature>
<proteinExistence type="predicted"/>
<keyword evidence="5" id="KW-1185">Reference proteome</keyword>
<evidence type="ECO:0000256" key="3">
    <source>
        <dbReference type="SAM" id="MobiDB-lite"/>
    </source>
</evidence>
<organism evidence="4 5">
    <name type="scientific">Cichlidogyrus casuarinus</name>
    <dbReference type="NCBI Taxonomy" id="1844966"/>
    <lineage>
        <taxon>Eukaryota</taxon>
        <taxon>Metazoa</taxon>
        <taxon>Spiralia</taxon>
        <taxon>Lophotrochozoa</taxon>
        <taxon>Platyhelminthes</taxon>
        <taxon>Monogenea</taxon>
        <taxon>Monopisthocotylea</taxon>
        <taxon>Dactylogyridea</taxon>
        <taxon>Ancyrocephalidae</taxon>
        <taxon>Cichlidogyrus</taxon>
    </lineage>
</organism>
<dbReference type="AlphaFoldDB" id="A0ABD2Q6Q2"/>
<feature type="coiled-coil region" evidence="2">
    <location>
        <begin position="185"/>
        <end position="268"/>
    </location>
</feature>
<gene>
    <name evidence="4" type="primary">GOLGA3</name>
    <name evidence="4" type="ORF">Ciccas_006281</name>
</gene>
<evidence type="ECO:0000313" key="4">
    <source>
        <dbReference type="EMBL" id="KAL3315088.1"/>
    </source>
</evidence>
<evidence type="ECO:0000256" key="1">
    <source>
        <dbReference type="ARBA" id="ARBA00023054"/>
    </source>
</evidence>
<feature type="coiled-coil region" evidence="2">
    <location>
        <begin position="739"/>
        <end position="818"/>
    </location>
</feature>
<sequence length="1058" mass="121336">MERERKTKPLDTVINFDEEFIADISSNEESIQTENARLTNTFNNSQQKLVRYQPDLITMIREKAPSTKRPSINRRNKNRARDTTPVAGRESPQEQSSDSVSETDILALLDDTALDSGMEEHSLAEEDKLRLRNSRLEGKLSAFDSLKCWLEERVSLSNKVASLEGQLKSSRSILEQSMNDSELSAKQLMLAKHTYEKQIQSLSQELQQKNRALSHVQRELTDTRENKFQLQTQLEQRQQSNASQDTSLQHLKEKIKSLFTELEQIKNRLMARLREGVEKNHQLSHENGCLHSQLVVAKSSCAEAKRLMSRQLDALRNEMLASQSMYEKMSEAREQLEQENLRKTAQLQELTGRLGEMTDSATSLENRLEQMDANCRESLAKVSTAEEAKQQLETRITQLEDQLLEQSSLVQEHQQSHDDLLLQLDTITTNSQQDQSQIAQLQSQLDELQTVLQQANEDKQSLASYLDSCKQELQTAQLLCEQSKVEIEERKGEVEALRKSEQQWMEEKESLQKELHQKALQMEALQEEKASIDEALAQIQLENERLEKELTALREDFASRQQEMRADFERQLSQEQEKHESEKAQLMASVDSHLKSIDSLNAQLRDLCELREQLRQLQTSHKALSSDYSSLKGEKEAKEQELTRQLQSVTEQYALESREKESRIDRLEEERVRQVAELQSLAQRMDQLESAKLNALQEQDADWSKKLADVENLLTTAHSSKLAVEAQLDALREESDSSQLAFEQRIGELEDHLRELRSEADKHRQLEEKHKKLLVDVEGVKGKQSGLQQAYETLRQHAHKLEKELDRKETSLAELASRDEFAQRKIDYLSQSSKSSSPLEEEEIQPVSMTLVTSEPPQLDLVSSTLYDSVCKERDLHAESAGEAAKEASETAAQLEILRMEHSSCATQLDSMQQRQQALTEDKSQLGQELTSTKNKVDCLATNEHVEQLRGRVEEADTERRSAEAELAIVRGSMQGLVERYSAVDGMVTMPVSELRELLRGAPSITLTKPLHTVDEYLRGIQLELSQMEQEIVTHNYSVHDSVDYWKRLHQEFMVPQE</sequence>
<dbReference type="EMBL" id="JBJKFK010000830">
    <property type="protein sequence ID" value="KAL3315088.1"/>
    <property type="molecule type" value="Genomic_DNA"/>
</dbReference>
<dbReference type="Proteomes" id="UP001626550">
    <property type="component" value="Unassembled WGS sequence"/>
</dbReference>
<accession>A0ABD2Q6Q2</accession>
<name>A0ABD2Q6Q2_9PLAT</name>
<evidence type="ECO:0000256" key="2">
    <source>
        <dbReference type="SAM" id="Coils"/>
    </source>
</evidence>
<evidence type="ECO:0000313" key="5">
    <source>
        <dbReference type="Proteomes" id="UP001626550"/>
    </source>
</evidence>
<feature type="region of interest" description="Disordered" evidence="3">
    <location>
        <begin position="60"/>
        <end position="102"/>
    </location>
</feature>
<dbReference type="PANTHER" id="PTHR32083:SF48">
    <property type="entry name" value="TRANS-GOLGI NETWORK-LOCALIZED SYP41-INTERACTING PROTEIN 1"/>
    <property type="match status" value="1"/>
</dbReference>
<feature type="coiled-coil region" evidence="2">
    <location>
        <begin position="319"/>
        <end position="713"/>
    </location>
</feature>
<protein>
    <submittedName>
        <fullName evidence="4">Golgin A3</fullName>
    </submittedName>
</protein>
<feature type="compositionally biased region" description="Polar residues" evidence="3">
    <location>
        <begin position="93"/>
        <end position="102"/>
    </location>
</feature>
<comment type="caution">
    <text evidence="4">The sequence shown here is derived from an EMBL/GenBank/DDBJ whole genome shotgun (WGS) entry which is preliminary data.</text>
</comment>
<keyword evidence="1 2" id="KW-0175">Coiled coil</keyword>